<dbReference type="GO" id="GO:0003743">
    <property type="term" value="F:translation initiation factor activity"/>
    <property type="evidence" value="ECO:0007669"/>
    <property type="project" value="UniProtKB-KW"/>
</dbReference>
<feature type="non-terminal residue" evidence="6">
    <location>
        <position position="1"/>
    </location>
</feature>
<dbReference type="GO" id="GO:0046982">
    <property type="term" value="F:protein heterodimerization activity"/>
    <property type="evidence" value="ECO:0007669"/>
    <property type="project" value="InterPro"/>
</dbReference>
<reference evidence="6" key="1">
    <citation type="journal article" date="2019" name="Sci. Rep.">
        <title>Draft genome of Tanacetum cinerariifolium, the natural source of mosquito coil.</title>
        <authorList>
            <person name="Yamashiro T."/>
            <person name="Shiraishi A."/>
            <person name="Satake H."/>
            <person name="Nakayama K."/>
        </authorList>
    </citation>
    <scope>NUCLEOTIDE SEQUENCE</scope>
</reference>
<name>A0A699WYL8_TANCI</name>
<evidence type="ECO:0000256" key="4">
    <source>
        <dbReference type="ARBA" id="ARBA00023242"/>
    </source>
</evidence>
<accession>A0A699WYL8</accession>
<feature type="domain" description="Bromodomain associated" evidence="5">
    <location>
        <begin position="1"/>
        <end position="76"/>
    </location>
</feature>
<dbReference type="InterPro" id="IPR009072">
    <property type="entry name" value="Histone-fold"/>
</dbReference>
<keyword evidence="2" id="KW-0805">Transcription regulation</keyword>
<feature type="non-terminal residue" evidence="6">
    <location>
        <position position="105"/>
    </location>
</feature>
<protein>
    <submittedName>
        <fullName evidence="6">Transcription initiation factor TFIID subunit 8-like</fullName>
    </submittedName>
</protein>
<evidence type="ECO:0000313" key="6">
    <source>
        <dbReference type="EMBL" id="GFD52882.1"/>
    </source>
</evidence>
<comment type="caution">
    <text evidence="6">The sequence shown here is derived from an EMBL/GenBank/DDBJ whole genome shotgun (WGS) entry which is preliminary data.</text>
</comment>
<keyword evidence="6" id="KW-0648">Protein biosynthesis</keyword>
<dbReference type="InterPro" id="IPR037818">
    <property type="entry name" value="TAF8"/>
</dbReference>
<dbReference type="EMBL" id="BKCJ011787566">
    <property type="protein sequence ID" value="GFD52882.1"/>
    <property type="molecule type" value="Genomic_DNA"/>
</dbReference>
<dbReference type="InterPro" id="IPR006565">
    <property type="entry name" value="BTP"/>
</dbReference>
<keyword evidence="6" id="KW-0396">Initiation factor</keyword>
<dbReference type="Gene3D" id="1.10.20.10">
    <property type="entry name" value="Histone, subunit A"/>
    <property type="match status" value="1"/>
</dbReference>
<keyword evidence="4" id="KW-0539">Nucleus</keyword>
<evidence type="ECO:0000256" key="2">
    <source>
        <dbReference type="ARBA" id="ARBA00023015"/>
    </source>
</evidence>
<dbReference type="PANTHER" id="PTHR46338:SF20">
    <property type="entry name" value="BROMODOMAIN ASSOCIATED DOMAIN, HISTONE-FOLD PROTEIN"/>
    <property type="match status" value="1"/>
</dbReference>
<dbReference type="AlphaFoldDB" id="A0A699WYL8"/>
<organism evidence="6">
    <name type="scientific">Tanacetum cinerariifolium</name>
    <name type="common">Dalmatian daisy</name>
    <name type="synonym">Chrysanthemum cinerariifolium</name>
    <dbReference type="NCBI Taxonomy" id="118510"/>
    <lineage>
        <taxon>Eukaryota</taxon>
        <taxon>Viridiplantae</taxon>
        <taxon>Streptophyta</taxon>
        <taxon>Embryophyta</taxon>
        <taxon>Tracheophyta</taxon>
        <taxon>Spermatophyta</taxon>
        <taxon>Magnoliopsida</taxon>
        <taxon>eudicotyledons</taxon>
        <taxon>Gunneridae</taxon>
        <taxon>Pentapetalae</taxon>
        <taxon>asterids</taxon>
        <taxon>campanulids</taxon>
        <taxon>Asterales</taxon>
        <taxon>Asteraceae</taxon>
        <taxon>Asteroideae</taxon>
        <taxon>Anthemideae</taxon>
        <taxon>Anthemidinae</taxon>
        <taxon>Tanacetum</taxon>
    </lineage>
</organism>
<dbReference type="SMART" id="SM00576">
    <property type="entry name" value="BTP"/>
    <property type="match status" value="1"/>
</dbReference>
<comment type="subcellular location">
    <subcellularLocation>
        <location evidence="1">Nucleus</location>
    </subcellularLocation>
</comment>
<dbReference type="PANTHER" id="PTHR46338">
    <property type="entry name" value="TRANSCRIPTION INITIATION FACTOR TFIID SUBUNIT 8"/>
    <property type="match status" value="1"/>
</dbReference>
<keyword evidence="3" id="KW-0804">Transcription</keyword>
<sequence>EFVESLARIAVAQICDSVGLQGCQVSALNALSNVMCKYVQDLGKVSSLYANLAGRGESNVFDVVRGMEDLGVCHGFAGGSDLDCCVLESGIVKEVMRYVDVTEEV</sequence>
<evidence type="ECO:0000256" key="1">
    <source>
        <dbReference type="ARBA" id="ARBA00004123"/>
    </source>
</evidence>
<evidence type="ECO:0000259" key="5">
    <source>
        <dbReference type="SMART" id="SM00576"/>
    </source>
</evidence>
<proteinExistence type="predicted"/>
<dbReference type="Pfam" id="PF07524">
    <property type="entry name" value="Bromo_TP"/>
    <property type="match status" value="1"/>
</dbReference>
<gene>
    <name evidence="6" type="ORF">Tci_924851</name>
</gene>
<evidence type="ECO:0000256" key="3">
    <source>
        <dbReference type="ARBA" id="ARBA00023163"/>
    </source>
</evidence>
<dbReference type="GO" id="GO:0005669">
    <property type="term" value="C:transcription factor TFIID complex"/>
    <property type="evidence" value="ECO:0007669"/>
    <property type="project" value="InterPro"/>
</dbReference>